<dbReference type="PANTHER" id="PTHR38601">
    <property type="entry name" value="HYDROGENASE-4 COMPONENT E"/>
    <property type="match status" value="1"/>
</dbReference>
<dbReference type="PANTHER" id="PTHR38601:SF1">
    <property type="entry name" value="HYDROGENASE-4 COMPONENT E"/>
    <property type="match status" value="1"/>
</dbReference>
<dbReference type="InterPro" id="IPR039428">
    <property type="entry name" value="NUOK/Mnh_C1-like"/>
</dbReference>
<evidence type="ECO:0000256" key="2">
    <source>
        <dbReference type="ARBA" id="ARBA00022475"/>
    </source>
</evidence>
<evidence type="ECO:0000256" key="5">
    <source>
        <dbReference type="ARBA" id="ARBA00023136"/>
    </source>
</evidence>
<comment type="subcellular location">
    <subcellularLocation>
        <location evidence="1">Cell membrane</location>
        <topology evidence="1">Multi-pass membrane protein</topology>
    </subcellularLocation>
</comment>
<feature type="transmembrane region" description="Helical" evidence="6">
    <location>
        <begin position="126"/>
        <end position="148"/>
    </location>
</feature>
<dbReference type="InterPro" id="IPR038730">
    <property type="entry name" value="HyfE-like"/>
</dbReference>
<evidence type="ECO:0000313" key="7">
    <source>
        <dbReference type="EMBL" id="SBV94040.1"/>
    </source>
</evidence>
<evidence type="ECO:0000256" key="6">
    <source>
        <dbReference type="SAM" id="Phobius"/>
    </source>
</evidence>
<reference evidence="7" key="1">
    <citation type="submission" date="2016-04" db="EMBL/GenBank/DDBJ databases">
        <authorList>
            <person name="Evans L.H."/>
            <person name="Alamgir A."/>
            <person name="Owens N."/>
            <person name="Weber N.D."/>
            <person name="Virtaneva K."/>
            <person name="Barbian K."/>
            <person name="Babar A."/>
            <person name="Rosenke K."/>
        </authorList>
    </citation>
    <scope>NUCLEOTIDE SEQUENCE</scope>
    <source>
        <strain evidence="7">92-2</strain>
    </source>
</reference>
<evidence type="ECO:0000256" key="4">
    <source>
        <dbReference type="ARBA" id="ARBA00022989"/>
    </source>
</evidence>
<accession>A0A212J3N0</accession>
<keyword evidence="2" id="KW-1003">Cell membrane</keyword>
<proteinExistence type="predicted"/>
<keyword evidence="4 6" id="KW-1133">Transmembrane helix</keyword>
<feature type="transmembrane region" description="Helical" evidence="6">
    <location>
        <begin position="32"/>
        <end position="52"/>
    </location>
</feature>
<evidence type="ECO:0000256" key="1">
    <source>
        <dbReference type="ARBA" id="ARBA00004651"/>
    </source>
</evidence>
<dbReference type="EMBL" id="FLUP01000001">
    <property type="protein sequence ID" value="SBV94040.1"/>
    <property type="molecule type" value="Genomic_DNA"/>
</dbReference>
<feature type="transmembrane region" description="Helical" evidence="6">
    <location>
        <begin position="6"/>
        <end position="25"/>
    </location>
</feature>
<name>A0A212J3N0_9BACT</name>
<evidence type="ECO:0000256" key="3">
    <source>
        <dbReference type="ARBA" id="ARBA00022692"/>
    </source>
</evidence>
<organism evidence="7">
    <name type="scientific">uncultured Desulfovibrio sp</name>
    <dbReference type="NCBI Taxonomy" id="167968"/>
    <lineage>
        <taxon>Bacteria</taxon>
        <taxon>Pseudomonadati</taxon>
        <taxon>Thermodesulfobacteriota</taxon>
        <taxon>Desulfovibrionia</taxon>
        <taxon>Desulfovibrionales</taxon>
        <taxon>Desulfovibrionaceae</taxon>
        <taxon>Desulfovibrio</taxon>
        <taxon>environmental samples</taxon>
    </lineage>
</organism>
<protein>
    <submittedName>
        <fullName evidence="7">Hydrogenase 4, membrane subunit</fullName>
    </submittedName>
</protein>
<gene>
    <name evidence="7" type="primary">hyfE</name>
    <name evidence="7" type="ORF">KM92DES2_10479</name>
</gene>
<dbReference type="NCBIfam" id="NF008556">
    <property type="entry name" value="PRK11492.1"/>
    <property type="match status" value="1"/>
</dbReference>
<sequence length="219" mass="23530">MLSSSIIINNLAGLLVVTSLMVVTCKKATTSALLYAVQSAVLVLSFIALGGLMQAHELYTWAGTAVLTKVILVPLIMYKALGKMSDPEAQGMVIPTSVVVILSAVLLLLCHFVVSTVQVPIITQHGLEPVLAVSLGHFMIGVMCIVVQRNIIKQIFGYCLMENGAHMTLALLANQAPHLVEIGISTDAIFAVIIMVYMVRRIFTTMNTLRAHDLSALKG</sequence>
<feature type="transmembrane region" description="Helical" evidence="6">
    <location>
        <begin position="93"/>
        <end position="114"/>
    </location>
</feature>
<dbReference type="Pfam" id="PF00420">
    <property type="entry name" value="Oxidored_q2"/>
    <property type="match status" value="1"/>
</dbReference>
<dbReference type="AlphaFoldDB" id="A0A212J3N0"/>
<dbReference type="RefSeq" id="WP_227117667.1">
    <property type="nucleotide sequence ID" value="NZ_CABSIF010000004.1"/>
</dbReference>
<feature type="transmembrane region" description="Helical" evidence="6">
    <location>
        <begin position="58"/>
        <end position="81"/>
    </location>
</feature>
<dbReference type="GO" id="GO:0005886">
    <property type="term" value="C:plasma membrane"/>
    <property type="evidence" value="ECO:0007669"/>
    <property type="project" value="UniProtKB-SubCell"/>
</dbReference>
<keyword evidence="5 6" id="KW-0472">Membrane</keyword>
<dbReference type="Gene3D" id="1.10.287.3510">
    <property type="match status" value="1"/>
</dbReference>
<keyword evidence="3 6" id="KW-0812">Transmembrane</keyword>
<feature type="transmembrane region" description="Helical" evidence="6">
    <location>
        <begin position="179"/>
        <end position="199"/>
    </location>
</feature>